<dbReference type="InterPro" id="IPR035068">
    <property type="entry name" value="TldD/PmbA_N"/>
</dbReference>
<dbReference type="PANTHER" id="PTHR30624">
    <property type="entry name" value="UNCHARACTERIZED PROTEIN TLDD AND PMBA"/>
    <property type="match status" value="1"/>
</dbReference>
<dbReference type="GO" id="GO:0005829">
    <property type="term" value="C:cytosol"/>
    <property type="evidence" value="ECO:0007669"/>
    <property type="project" value="TreeGrafter"/>
</dbReference>
<dbReference type="AlphaFoldDB" id="A0A1A9VK40"/>
<dbReference type="Pfam" id="PF19290">
    <property type="entry name" value="PmbA_TldD_2nd"/>
    <property type="match status" value="1"/>
</dbReference>
<proteinExistence type="inferred from homology"/>
<evidence type="ECO:0000259" key="6">
    <source>
        <dbReference type="Pfam" id="PF19289"/>
    </source>
</evidence>
<dbReference type="NCBIfam" id="NF008006">
    <property type="entry name" value="PRK10735.1"/>
    <property type="match status" value="1"/>
</dbReference>
<evidence type="ECO:0000256" key="1">
    <source>
        <dbReference type="ARBA" id="ARBA00005836"/>
    </source>
</evidence>
<organism evidence="8 9">
    <name type="scientific">Glossina austeni</name>
    <name type="common">Savannah tsetse fly</name>
    <dbReference type="NCBI Taxonomy" id="7395"/>
    <lineage>
        <taxon>Eukaryota</taxon>
        <taxon>Metazoa</taxon>
        <taxon>Ecdysozoa</taxon>
        <taxon>Arthropoda</taxon>
        <taxon>Hexapoda</taxon>
        <taxon>Insecta</taxon>
        <taxon>Pterygota</taxon>
        <taxon>Neoptera</taxon>
        <taxon>Endopterygota</taxon>
        <taxon>Diptera</taxon>
        <taxon>Brachycera</taxon>
        <taxon>Muscomorpha</taxon>
        <taxon>Hippoboscoidea</taxon>
        <taxon>Glossinidae</taxon>
        <taxon>Glossina</taxon>
    </lineage>
</organism>
<dbReference type="STRING" id="7395.A0A1A9VK40"/>
<feature type="domain" description="Metalloprotease TldD/E N-terminal" evidence="5">
    <location>
        <begin position="56"/>
        <end position="114"/>
    </location>
</feature>
<evidence type="ECO:0000259" key="5">
    <source>
        <dbReference type="Pfam" id="PF01523"/>
    </source>
</evidence>
<keyword evidence="9" id="KW-1185">Reference proteome</keyword>
<keyword evidence="3" id="KW-0378">Hydrolase</keyword>
<keyword evidence="4" id="KW-0482">Metalloprotease</keyword>
<protein>
    <submittedName>
        <fullName evidence="8">Uncharacterized protein</fullName>
    </submittedName>
</protein>
<evidence type="ECO:0000313" key="9">
    <source>
        <dbReference type="Proteomes" id="UP000078200"/>
    </source>
</evidence>
<dbReference type="PANTHER" id="PTHR30624:SF4">
    <property type="entry name" value="METALLOPROTEASE TLDD"/>
    <property type="match status" value="1"/>
</dbReference>
<evidence type="ECO:0000256" key="3">
    <source>
        <dbReference type="ARBA" id="ARBA00022801"/>
    </source>
</evidence>
<evidence type="ECO:0000259" key="7">
    <source>
        <dbReference type="Pfam" id="PF19290"/>
    </source>
</evidence>
<dbReference type="InterPro" id="IPR045569">
    <property type="entry name" value="Metalloprtase-TldD/E_C"/>
</dbReference>
<feature type="domain" description="Metalloprotease TldD/E central" evidence="7">
    <location>
        <begin position="142"/>
        <end position="250"/>
    </location>
</feature>
<keyword evidence="2" id="KW-0645">Protease</keyword>
<dbReference type="VEuPathDB" id="VectorBase:GAUT039631"/>
<dbReference type="Pfam" id="PF01523">
    <property type="entry name" value="PmbA_TldD_1st"/>
    <property type="match status" value="1"/>
</dbReference>
<dbReference type="InterPro" id="IPR002510">
    <property type="entry name" value="Metalloprtase-TldD/E_N"/>
</dbReference>
<dbReference type="GO" id="GO:0006508">
    <property type="term" value="P:proteolysis"/>
    <property type="evidence" value="ECO:0007669"/>
    <property type="project" value="UniProtKB-KW"/>
</dbReference>
<dbReference type="Gene3D" id="3.30.2290.10">
    <property type="entry name" value="PmbA/TldD superfamily"/>
    <property type="match status" value="1"/>
</dbReference>
<dbReference type="InterPro" id="IPR045570">
    <property type="entry name" value="Metalloprtase-TldD/E_cen_dom"/>
</dbReference>
<evidence type="ECO:0000256" key="2">
    <source>
        <dbReference type="ARBA" id="ARBA00022670"/>
    </source>
</evidence>
<evidence type="ECO:0000313" key="8">
    <source>
        <dbReference type="EnsemblMetazoa" id="GAUT039631-PA"/>
    </source>
</evidence>
<comment type="similarity">
    <text evidence="1">Belongs to the peptidase U62 family.</text>
</comment>
<feature type="domain" description="Metalloprotease TldD/E C-terminal" evidence="6">
    <location>
        <begin position="258"/>
        <end position="489"/>
    </location>
</feature>
<dbReference type="InterPro" id="IPR025502">
    <property type="entry name" value="TldD"/>
</dbReference>
<dbReference type="EnsemblMetazoa" id="GAUT039631-RA">
    <property type="protein sequence ID" value="GAUT039631-PA"/>
    <property type="gene ID" value="GAUT039631"/>
</dbReference>
<dbReference type="InterPro" id="IPR051463">
    <property type="entry name" value="Peptidase_U62_metallo"/>
</dbReference>
<dbReference type="GO" id="GO:0008237">
    <property type="term" value="F:metallopeptidase activity"/>
    <property type="evidence" value="ECO:0007669"/>
    <property type="project" value="UniProtKB-KW"/>
</dbReference>
<accession>A0A1A9VK40</accession>
<dbReference type="SUPFAM" id="SSF111283">
    <property type="entry name" value="Putative modulator of DNA gyrase, PmbA/TldD"/>
    <property type="match status" value="1"/>
</dbReference>
<dbReference type="Pfam" id="PF19289">
    <property type="entry name" value="PmbA_TldD_3rd"/>
    <property type="match status" value="1"/>
</dbReference>
<sequence length="489" mass="53217">MIEDSRGNIDAIPPIKNETSKVMPNLDQIFFAQNNVNINNVYKIVNNALSNSDGGELFLEFCQSESLLFEDNILKHMDLNTRRGFGLRSFCEDSTSFVCSSEISEKEISNAASMVKSSVSLNKTNSINLNEETKSLYSRINPTNEMDLNSKIKLLNEVNEYVRSKNNCVKQVKITLSGEWQVVQIIKGDHRLSDIRPLVRFNVLVIVEEDGRTERGSAGHGGRDSYSKFVSEKKWKEVANQALEQALVNLEAIPTPAGEMTVVLGPGWPGILLHEAVGHGLEGDFNRKKVSAFSNSVGKQVAASGITVVDDGTLPNLRGSISVDDEGTPPGYNVLIEDGILKGYMQDHMNAKLMGVNPTGNGRRESYKEVTMPRMTNTYMLPGKHTPEEIISSVKKGLYAVNFGGGQVDITSGKFVFSSSEAYLIENGEITQPVKGATLIGDGPTVLKKVSMVGNDLKLDPGVGTCSKDGQNVPVGVGQPTLKVDAITI</sequence>
<dbReference type="InterPro" id="IPR036059">
    <property type="entry name" value="TldD/PmbA_sf"/>
</dbReference>
<reference evidence="8" key="1">
    <citation type="submission" date="2020-05" db="UniProtKB">
        <authorList>
            <consortium name="EnsemblMetazoa"/>
        </authorList>
    </citation>
    <scope>IDENTIFICATION</scope>
    <source>
        <strain evidence="8">TTRI</strain>
    </source>
</reference>
<evidence type="ECO:0000256" key="4">
    <source>
        <dbReference type="ARBA" id="ARBA00023049"/>
    </source>
</evidence>
<dbReference type="PIRSF" id="PIRSF004919">
    <property type="entry name" value="TldD"/>
    <property type="match status" value="1"/>
</dbReference>
<dbReference type="Proteomes" id="UP000078200">
    <property type="component" value="Unassembled WGS sequence"/>
</dbReference>
<name>A0A1A9VK40_GLOAU</name>